<protein>
    <submittedName>
        <fullName evidence="1">Uncharacterized protein</fullName>
    </submittedName>
</protein>
<proteinExistence type="predicted"/>
<sequence length="185" mass="20697">MFSCYDANTSDEHTQVLDLHEPESSLSVLLRLLHDPPAPPVQYLREPIGEIVSTQLPVRYDLATAIPLPVLRLLLCLADKYALDAAVLESLAAHLLAHAPQDALTVYEMSLALGDMPYVVSESSQYLLPLAWYSETRSRAFHCRGLSQRPPLQTFRVKALQDILLREELFPHGESQHSRSPDTAI</sequence>
<organism evidence="1 2">
    <name type="scientific">Mycena rosella</name>
    <name type="common">Pink bonnet</name>
    <name type="synonym">Agaricus rosellus</name>
    <dbReference type="NCBI Taxonomy" id="1033263"/>
    <lineage>
        <taxon>Eukaryota</taxon>
        <taxon>Fungi</taxon>
        <taxon>Dikarya</taxon>
        <taxon>Basidiomycota</taxon>
        <taxon>Agaricomycotina</taxon>
        <taxon>Agaricomycetes</taxon>
        <taxon>Agaricomycetidae</taxon>
        <taxon>Agaricales</taxon>
        <taxon>Marasmiineae</taxon>
        <taxon>Mycenaceae</taxon>
        <taxon>Mycena</taxon>
    </lineage>
</organism>
<dbReference type="Proteomes" id="UP001221757">
    <property type="component" value="Unassembled WGS sequence"/>
</dbReference>
<gene>
    <name evidence="1" type="ORF">B0H17DRAFT_265451</name>
</gene>
<keyword evidence="2" id="KW-1185">Reference proteome</keyword>
<dbReference type="AlphaFoldDB" id="A0AAD7CVS5"/>
<reference evidence="1" key="1">
    <citation type="submission" date="2023-03" db="EMBL/GenBank/DDBJ databases">
        <title>Massive genome expansion in bonnet fungi (Mycena s.s.) driven by repeated elements and novel gene families across ecological guilds.</title>
        <authorList>
            <consortium name="Lawrence Berkeley National Laboratory"/>
            <person name="Harder C.B."/>
            <person name="Miyauchi S."/>
            <person name="Viragh M."/>
            <person name="Kuo A."/>
            <person name="Thoen E."/>
            <person name="Andreopoulos B."/>
            <person name="Lu D."/>
            <person name="Skrede I."/>
            <person name="Drula E."/>
            <person name="Henrissat B."/>
            <person name="Morin E."/>
            <person name="Kohler A."/>
            <person name="Barry K."/>
            <person name="LaButti K."/>
            <person name="Morin E."/>
            <person name="Salamov A."/>
            <person name="Lipzen A."/>
            <person name="Mereny Z."/>
            <person name="Hegedus B."/>
            <person name="Baldrian P."/>
            <person name="Stursova M."/>
            <person name="Weitz H."/>
            <person name="Taylor A."/>
            <person name="Grigoriev I.V."/>
            <person name="Nagy L.G."/>
            <person name="Martin F."/>
            <person name="Kauserud H."/>
        </authorList>
    </citation>
    <scope>NUCLEOTIDE SEQUENCE</scope>
    <source>
        <strain evidence="1">CBHHK067</strain>
    </source>
</reference>
<dbReference type="EMBL" id="JARKIE010000209">
    <property type="protein sequence ID" value="KAJ7666452.1"/>
    <property type="molecule type" value="Genomic_DNA"/>
</dbReference>
<name>A0AAD7CVS5_MYCRO</name>
<comment type="caution">
    <text evidence="1">The sequence shown here is derived from an EMBL/GenBank/DDBJ whole genome shotgun (WGS) entry which is preliminary data.</text>
</comment>
<evidence type="ECO:0000313" key="1">
    <source>
        <dbReference type="EMBL" id="KAJ7666452.1"/>
    </source>
</evidence>
<evidence type="ECO:0000313" key="2">
    <source>
        <dbReference type="Proteomes" id="UP001221757"/>
    </source>
</evidence>
<accession>A0AAD7CVS5</accession>